<proteinExistence type="predicted"/>
<protein>
    <submittedName>
        <fullName evidence="2">ORF 184R</fullName>
    </submittedName>
</protein>
<organism evidence="2 3">
    <name type="scientific">Mastadenovirus porcusquartum</name>
    <dbReference type="NCBI Taxonomy" id="3241439"/>
    <lineage>
        <taxon>Viruses</taxon>
        <taxon>Varidnaviria</taxon>
        <taxon>Bamfordvirae</taxon>
        <taxon>Preplasmiviricota</taxon>
        <taxon>Polisuviricotina</taxon>
        <taxon>Pharingeaviricetes</taxon>
        <taxon>Rowavirales</taxon>
        <taxon>Adenoviridae</taxon>
        <taxon>Mastadenovirus</taxon>
    </lineage>
</organism>
<reference evidence="3 4" key="1">
    <citation type="submission" date="2019-09" db="EMBL/GenBank/DDBJ databases">
        <title>Genome sequence of porcine adenovirus 4 strain Kasza: fibre comparable to that of strain NADC-1, including a longer RGD-containing and a galectin domains.</title>
        <authorList>
            <person name="Papp T."/>
            <person name="Custers J."/>
            <person name="Harrach B."/>
        </authorList>
    </citation>
    <scope>NUCLEOTIDE SEQUENCE [LARGE SCALE GENOMIC DNA]</scope>
    <source>
        <strain evidence="1 4">Kasza_vL</strain>
        <strain evidence="2 3">Kasza_vS</strain>
    </source>
</reference>
<evidence type="ECO:0000313" key="2">
    <source>
        <dbReference type="EMBL" id="QNQ79241.1"/>
    </source>
</evidence>
<sequence length="134" mass="13908">MGLLVLFASFSVLPVPALAVGQNLVDVFQHRIEKGMHIEVHGDEAFKGRHVHPLKAVIGGAGLVNDPVIFGMGVVEIKDVLQQEGDSCGETLGIGVNEAVQLGGVHLGADDVELGLDFEGGDITADVPAGVHIV</sequence>
<name>A0A7H0S567_9ADEN</name>
<dbReference type="Proteomes" id="UP000516357">
    <property type="component" value="Segment"/>
</dbReference>
<dbReference type="Proteomes" id="UP000516443">
    <property type="component" value="Segment"/>
</dbReference>
<evidence type="ECO:0000313" key="3">
    <source>
        <dbReference type="Proteomes" id="UP000516357"/>
    </source>
</evidence>
<evidence type="ECO:0000313" key="1">
    <source>
        <dbReference type="EMBL" id="QNQ79206.1"/>
    </source>
</evidence>
<accession>A0A7H0S567</accession>
<evidence type="ECO:0000313" key="4">
    <source>
        <dbReference type="Proteomes" id="UP000516443"/>
    </source>
</evidence>
<dbReference type="EMBL" id="MN411633">
    <property type="protein sequence ID" value="QNQ79241.1"/>
    <property type="molecule type" value="Genomic_DNA"/>
</dbReference>
<dbReference type="EMBL" id="MN411632">
    <property type="protein sequence ID" value="QNQ79206.1"/>
    <property type="molecule type" value="Genomic_DNA"/>
</dbReference>